<accession>A0A4Y9QNV7</accession>
<organism evidence="2 3">
    <name type="scientific">Orlajensenia leifsoniae</name>
    <dbReference type="NCBI Taxonomy" id="2561933"/>
    <lineage>
        <taxon>Bacteria</taxon>
        <taxon>Bacillati</taxon>
        <taxon>Actinomycetota</taxon>
        <taxon>Actinomycetes</taxon>
        <taxon>Micrococcales</taxon>
        <taxon>Microbacteriaceae</taxon>
        <taxon>Orlajensenia</taxon>
    </lineage>
</organism>
<dbReference type="EMBL" id="SPQZ01000014">
    <property type="protein sequence ID" value="TFV93970.1"/>
    <property type="molecule type" value="Genomic_DNA"/>
</dbReference>
<dbReference type="InterPro" id="IPR003870">
    <property type="entry name" value="DUF222"/>
</dbReference>
<proteinExistence type="predicted"/>
<name>A0A4Y9QNV7_9MICO</name>
<evidence type="ECO:0000259" key="1">
    <source>
        <dbReference type="Pfam" id="PF02720"/>
    </source>
</evidence>
<dbReference type="Proteomes" id="UP000298127">
    <property type="component" value="Unassembled WGS sequence"/>
</dbReference>
<evidence type="ECO:0000313" key="3">
    <source>
        <dbReference type="Proteomes" id="UP000298127"/>
    </source>
</evidence>
<evidence type="ECO:0000313" key="2">
    <source>
        <dbReference type="EMBL" id="TFV93970.1"/>
    </source>
</evidence>
<feature type="non-terminal residue" evidence="2">
    <location>
        <position position="286"/>
    </location>
</feature>
<sequence length="286" mass="30365">EAARLIAVGAATASRQAFSGQRMPPRHPHVAAAINTGLLSVDAAAMIITMLDRVAPRADAAQLIATERTLARRAPTLTLEQLHRLVAQAEAYLDTDGIGDREDALTAEQSVRIRQEPSGMLRFTAHLNPVTGALLKTAIETLVTARIRSTRATDPTESAPVSIGRMQADALVAITEHALTCRETITPLDLATIIIRINHTDLVSGVGAAFIDGIDQPTSAGTVRRIAGQAGIIPLVLGGPSEVLDLGRTQRLFTIPQRIALAERDGGCAFCGTTGSYAEAHHLAWW</sequence>
<reference evidence="2 3" key="1">
    <citation type="journal article" date="2018" name="J. Microbiol.">
        <title>Leifsonia flava sp. nov., a novel actinobacterium isolated from the rhizosphere of Aquilegia viridiflora.</title>
        <authorList>
            <person name="Cai Y."/>
            <person name="Tao W.Z."/>
            <person name="Ma Y.J."/>
            <person name="Cheng J."/>
            <person name="Zhang M.Y."/>
            <person name="Zhang Y.X."/>
        </authorList>
    </citation>
    <scope>NUCLEOTIDE SEQUENCE [LARGE SCALE GENOMIC DNA]</scope>
    <source>
        <strain evidence="2 3">SYP-B2174</strain>
    </source>
</reference>
<feature type="non-terminal residue" evidence="2">
    <location>
        <position position="1"/>
    </location>
</feature>
<keyword evidence="3" id="KW-1185">Reference proteome</keyword>
<feature type="domain" description="DUF222" evidence="1">
    <location>
        <begin position="7"/>
        <end position="265"/>
    </location>
</feature>
<gene>
    <name evidence="2" type="ORF">E4M00_17705</name>
</gene>
<protein>
    <submittedName>
        <fullName evidence="2">DUF222 domain-containing protein</fullName>
    </submittedName>
</protein>
<comment type="caution">
    <text evidence="2">The sequence shown here is derived from an EMBL/GenBank/DDBJ whole genome shotgun (WGS) entry which is preliminary data.</text>
</comment>
<dbReference type="AlphaFoldDB" id="A0A4Y9QNV7"/>
<dbReference type="Pfam" id="PF02720">
    <property type="entry name" value="DUF222"/>
    <property type="match status" value="1"/>
</dbReference>